<dbReference type="CDD" id="cd07377">
    <property type="entry name" value="WHTH_GntR"/>
    <property type="match status" value="1"/>
</dbReference>
<dbReference type="Proteomes" id="UP000254051">
    <property type="component" value="Unassembled WGS sequence"/>
</dbReference>
<reference evidence="6" key="1">
    <citation type="submission" date="2017-07" db="EMBL/GenBank/DDBJ databases">
        <authorList>
            <person name="Varghese N."/>
            <person name="Submissions S."/>
        </authorList>
    </citation>
    <scope>NUCLEOTIDE SEQUENCE [LARGE SCALE GENOMIC DNA]</scope>
    <source>
        <strain evidence="6">NLAE-zl-C134</strain>
    </source>
</reference>
<dbReference type="InterPro" id="IPR046335">
    <property type="entry name" value="LacI/GalR-like_sensor"/>
</dbReference>
<evidence type="ECO:0000256" key="3">
    <source>
        <dbReference type="ARBA" id="ARBA00023163"/>
    </source>
</evidence>
<name>A0A315ZVS3_9FIRM</name>
<dbReference type="Pfam" id="PF13377">
    <property type="entry name" value="Peripla_BP_3"/>
    <property type="match status" value="1"/>
</dbReference>
<dbReference type="SUPFAM" id="SSF53822">
    <property type="entry name" value="Periplasmic binding protein-like I"/>
    <property type="match status" value="1"/>
</dbReference>
<dbReference type="InterPro" id="IPR033532">
    <property type="entry name" value="AraR_ligand_bind_dom"/>
</dbReference>
<dbReference type="InterPro" id="IPR036388">
    <property type="entry name" value="WH-like_DNA-bd_sf"/>
</dbReference>
<evidence type="ECO:0000313" key="5">
    <source>
        <dbReference type="EMBL" id="SUQ15147.1"/>
    </source>
</evidence>
<dbReference type="GO" id="GO:0003700">
    <property type="term" value="F:DNA-binding transcription factor activity"/>
    <property type="evidence" value="ECO:0007669"/>
    <property type="project" value="InterPro"/>
</dbReference>
<dbReference type="AlphaFoldDB" id="A0A315ZVS3"/>
<gene>
    <name evidence="5" type="ORF">SAMN05216529_11049</name>
</gene>
<evidence type="ECO:0000259" key="4">
    <source>
        <dbReference type="PROSITE" id="PS50949"/>
    </source>
</evidence>
<keyword evidence="1" id="KW-0805">Transcription regulation</keyword>
<proteinExistence type="predicted"/>
<organism evidence="5 6">
    <name type="scientific">Faecalicatena contorta</name>
    <dbReference type="NCBI Taxonomy" id="39482"/>
    <lineage>
        <taxon>Bacteria</taxon>
        <taxon>Bacillati</taxon>
        <taxon>Bacillota</taxon>
        <taxon>Clostridia</taxon>
        <taxon>Lachnospirales</taxon>
        <taxon>Lachnospiraceae</taxon>
        <taxon>Faecalicatena</taxon>
    </lineage>
</organism>
<dbReference type="InterPro" id="IPR036390">
    <property type="entry name" value="WH_DNA-bd_sf"/>
</dbReference>
<dbReference type="RefSeq" id="WP_109712700.1">
    <property type="nucleotide sequence ID" value="NZ_QGDS01000010.1"/>
</dbReference>
<dbReference type="Pfam" id="PF00392">
    <property type="entry name" value="GntR"/>
    <property type="match status" value="1"/>
</dbReference>
<accession>A0A315ZVS3</accession>
<keyword evidence="2" id="KW-0238">DNA-binding</keyword>
<evidence type="ECO:0000256" key="2">
    <source>
        <dbReference type="ARBA" id="ARBA00023125"/>
    </source>
</evidence>
<dbReference type="OrthoDB" id="9813468at2"/>
<dbReference type="EMBL" id="UHJJ01000010">
    <property type="protein sequence ID" value="SUQ15147.1"/>
    <property type="molecule type" value="Genomic_DNA"/>
</dbReference>
<dbReference type="CDD" id="cd01541">
    <property type="entry name" value="PBP1_AraR"/>
    <property type="match status" value="1"/>
</dbReference>
<feature type="domain" description="HTH gntR-type" evidence="4">
    <location>
        <begin position="5"/>
        <end position="73"/>
    </location>
</feature>
<dbReference type="GO" id="GO:0000976">
    <property type="term" value="F:transcription cis-regulatory region binding"/>
    <property type="evidence" value="ECO:0007669"/>
    <property type="project" value="TreeGrafter"/>
</dbReference>
<protein>
    <submittedName>
        <fullName evidence="5">GntR family transcriptional regulator, arabinose operon transcriptional repressor</fullName>
    </submittedName>
</protein>
<dbReference type="SUPFAM" id="SSF46785">
    <property type="entry name" value="Winged helix' DNA-binding domain"/>
    <property type="match status" value="1"/>
</dbReference>
<keyword evidence="6" id="KW-1185">Reference proteome</keyword>
<dbReference type="PROSITE" id="PS50949">
    <property type="entry name" value="HTH_GNTR"/>
    <property type="match status" value="1"/>
</dbReference>
<keyword evidence="3" id="KW-0804">Transcription</keyword>
<dbReference type="Gene3D" id="1.10.10.10">
    <property type="entry name" value="Winged helix-like DNA-binding domain superfamily/Winged helix DNA-binding domain"/>
    <property type="match status" value="1"/>
</dbReference>
<dbReference type="PANTHER" id="PTHR30146">
    <property type="entry name" value="LACI-RELATED TRANSCRIPTIONAL REPRESSOR"/>
    <property type="match status" value="1"/>
</dbReference>
<dbReference type="PANTHER" id="PTHR30146:SF150">
    <property type="entry name" value="ARABINOSE METABOLISM TRANSCRIPTIONAL REPRESSOR"/>
    <property type="match status" value="1"/>
</dbReference>
<dbReference type="Gene3D" id="3.40.50.2300">
    <property type="match status" value="2"/>
</dbReference>
<evidence type="ECO:0000313" key="6">
    <source>
        <dbReference type="Proteomes" id="UP000254051"/>
    </source>
</evidence>
<sequence>MAEKKAKYEEIADWIISEMEQGKLQAGDKVYSEHELVSMFQVSRQTARHAVLVLEQHGIVRRMRGSGTYVNGKDERKGPVRAKTMQIAVMTTYVDEYIFPSMLKEMEGRLSCAGYTLQISFTHNTVEKERMILRGFLKNDSVDGIIAEPVKSGLPNPNLDIYRELQKRKIPVLFLNSFYPELEAVHVSLDDYLAGKLVTEHLLQCGHRKIAAVFKSDDGQGHKRYAGYMDALMEWDIKVKGERIAWIDTCELKEMKKDGARYLRRLMGCTACVCYNDEVANQLVGICKEAGIKIPETLSIVGIDNSDLAGRCEIPLTSAQNPVKEVAGIAAEKMLEMLDGIKPEESLELKPEMIIRKSVQILTQREELSTAGYETHSEI</sequence>
<evidence type="ECO:0000256" key="1">
    <source>
        <dbReference type="ARBA" id="ARBA00023015"/>
    </source>
</evidence>
<dbReference type="InterPro" id="IPR028082">
    <property type="entry name" value="Peripla_BP_I"/>
</dbReference>
<dbReference type="InterPro" id="IPR000524">
    <property type="entry name" value="Tscrpt_reg_HTH_GntR"/>
</dbReference>
<dbReference type="SMART" id="SM00345">
    <property type="entry name" value="HTH_GNTR"/>
    <property type="match status" value="1"/>
</dbReference>